<dbReference type="PANTHER" id="PTHR34483:SF5">
    <property type="entry name" value="TRANSMEMBRANE PROTEIN"/>
    <property type="match status" value="1"/>
</dbReference>
<feature type="transmembrane region" description="Helical" evidence="1">
    <location>
        <begin position="179"/>
        <end position="198"/>
    </location>
</feature>
<keyword evidence="1" id="KW-0812">Transmembrane</keyword>
<feature type="transmembrane region" description="Helical" evidence="1">
    <location>
        <begin position="258"/>
        <end position="285"/>
    </location>
</feature>
<accession>A0AAQ3SHH6</accession>
<name>A0AAQ3SHH6_PASNO</name>
<evidence type="ECO:0000256" key="1">
    <source>
        <dbReference type="SAM" id="Phobius"/>
    </source>
</evidence>
<sequence>MAAATNPASSSPFHFLKEGLLLPNQNRRLFAAVFAITVISTALFLVASELGVEPLALEVRNAVIALRSTRPQSPDYARLIREIQDGTRDLLLTTAAYHVSAVVAGSTVRLVALFAAVTTYSSGEAHGFSALLGKASRAQLKGAVRALAFVCALEIACVALLLALAALFVFLAFKRYSGLRAYVYLSFVCSLGLAVAVAEPAESHGSAGAVVGRAWRMMKGRRRRAVLLIALTAVLGAVFRPVYWLARVFVLRSMAMEALLLGALYTFLMAGVELFFACALAAFYYESKGRAQAAQELATQYVKLSI</sequence>
<feature type="transmembrane region" description="Helical" evidence="1">
    <location>
        <begin position="146"/>
        <end position="173"/>
    </location>
</feature>
<feature type="transmembrane region" description="Helical" evidence="1">
    <location>
        <begin position="29"/>
        <end position="47"/>
    </location>
</feature>
<dbReference type="EMBL" id="CP144745">
    <property type="protein sequence ID" value="WVZ51332.1"/>
    <property type="molecule type" value="Genomic_DNA"/>
</dbReference>
<dbReference type="Proteomes" id="UP001341281">
    <property type="component" value="Chromosome 01"/>
</dbReference>
<proteinExistence type="predicted"/>
<keyword evidence="1" id="KW-1133">Transmembrane helix</keyword>
<keyword evidence="3" id="KW-1185">Reference proteome</keyword>
<gene>
    <name evidence="2" type="ORF">U9M48_002486</name>
</gene>
<evidence type="ECO:0000313" key="3">
    <source>
        <dbReference type="Proteomes" id="UP001341281"/>
    </source>
</evidence>
<reference evidence="2 3" key="1">
    <citation type="submission" date="2024-02" db="EMBL/GenBank/DDBJ databases">
        <title>High-quality chromosome-scale genome assembly of Pensacola bahiagrass (Paspalum notatum Flugge var. saurae).</title>
        <authorList>
            <person name="Vega J.M."/>
            <person name="Podio M."/>
            <person name="Orjuela J."/>
            <person name="Siena L.A."/>
            <person name="Pessino S.C."/>
            <person name="Combes M.C."/>
            <person name="Mariac C."/>
            <person name="Albertini E."/>
            <person name="Pupilli F."/>
            <person name="Ortiz J.P.A."/>
            <person name="Leblanc O."/>
        </authorList>
    </citation>
    <scope>NUCLEOTIDE SEQUENCE [LARGE SCALE GENOMIC DNA]</scope>
    <source>
        <strain evidence="2">R1</strain>
        <tissue evidence="2">Leaf</tissue>
    </source>
</reference>
<dbReference type="AlphaFoldDB" id="A0AAQ3SHH6"/>
<organism evidence="2 3">
    <name type="scientific">Paspalum notatum var. saurae</name>
    <dbReference type="NCBI Taxonomy" id="547442"/>
    <lineage>
        <taxon>Eukaryota</taxon>
        <taxon>Viridiplantae</taxon>
        <taxon>Streptophyta</taxon>
        <taxon>Embryophyta</taxon>
        <taxon>Tracheophyta</taxon>
        <taxon>Spermatophyta</taxon>
        <taxon>Magnoliopsida</taxon>
        <taxon>Liliopsida</taxon>
        <taxon>Poales</taxon>
        <taxon>Poaceae</taxon>
        <taxon>PACMAD clade</taxon>
        <taxon>Panicoideae</taxon>
        <taxon>Andropogonodae</taxon>
        <taxon>Paspaleae</taxon>
        <taxon>Paspalinae</taxon>
        <taxon>Paspalum</taxon>
    </lineage>
</organism>
<feature type="transmembrane region" description="Helical" evidence="1">
    <location>
        <begin position="225"/>
        <end position="246"/>
    </location>
</feature>
<evidence type="ECO:0000313" key="2">
    <source>
        <dbReference type="EMBL" id="WVZ51332.1"/>
    </source>
</evidence>
<keyword evidence="1" id="KW-0472">Membrane</keyword>
<dbReference type="PANTHER" id="PTHR34483">
    <property type="entry name" value="OS09G0129800 PROTEIN"/>
    <property type="match status" value="1"/>
</dbReference>
<protein>
    <submittedName>
        <fullName evidence="2">Uncharacterized protein</fullName>
    </submittedName>
</protein>